<dbReference type="Proteomes" id="UP000239649">
    <property type="component" value="Unassembled WGS sequence"/>
</dbReference>
<organism evidence="2 3">
    <name type="scientific">Micractinium conductrix</name>
    <dbReference type="NCBI Taxonomy" id="554055"/>
    <lineage>
        <taxon>Eukaryota</taxon>
        <taxon>Viridiplantae</taxon>
        <taxon>Chlorophyta</taxon>
        <taxon>core chlorophytes</taxon>
        <taxon>Trebouxiophyceae</taxon>
        <taxon>Chlorellales</taxon>
        <taxon>Chlorellaceae</taxon>
        <taxon>Chlorella clade</taxon>
        <taxon>Micractinium</taxon>
    </lineage>
</organism>
<evidence type="ECO:0000256" key="1">
    <source>
        <dbReference type="SAM" id="MobiDB-lite"/>
    </source>
</evidence>
<protein>
    <submittedName>
        <fullName evidence="2">Peptide methionine sulfoxide reductase</fullName>
    </submittedName>
</protein>
<dbReference type="SUPFAM" id="SSF55068">
    <property type="entry name" value="Peptide methionine sulfoxide reductase"/>
    <property type="match status" value="1"/>
</dbReference>
<feature type="compositionally biased region" description="Low complexity" evidence="1">
    <location>
        <begin position="1"/>
        <end position="49"/>
    </location>
</feature>
<keyword evidence="3" id="KW-1185">Reference proteome</keyword>
<dbReference type="EMBL" id="LHPF02000037">
    <property type="protein sequence ID" value="PSC68476.1"/>
    <property type="molecule type" value="Genomic_DNA"/>
</dbReference>
<dbReference type="Gene3D" id="3.30.1060.10">
    <property type="entry name" value="Peptide methionine sulphoxide reductase MsrA"/>
    <property type="match status" value="1"/>
</dbReference>
<dbReference type="InterPro" id="IPR036509">
    <property type="entry name" value="Met_Sox_Rdtase_MsrA_sf"/>
</dbReference>
<dbReference type="AlphaFoldDB" id="A0A2P6V321"/>
<gene>
    <name evidence="2" type="ORF">C2E20_7979</name>
</gene>
<comment type="caution">
    <text evidence="2">The sequence shown here is derived from an EMBL/GenBank/DDBJ whole genome shotgun (WGS) entry which is preliminary data.</text>
</comment>
<feature type="region of interest" description="Disordered" evidence="1">
    <location>
        <begin position="1"/>
        <end position="56"/>
    </location>
</feature>
<reference evidence="2 3" key="1">
    <citation type="journal article" date="2018" name="Plant J.">
        <title>Genome sequences of Chlorella sorokiniana UTEX 1602 and Micractinium conductrix SAG 241.80: implications to maltose excretion by a green alga.</title>
        <authorList>
            <person name="Arriola M.B."/>
            <person name="Velmurugan N."/>
            <person name="Zhang Y."/>
            <person name="Plunkett M.H."/>
            <person name="Hondzo H."/>
            <person name="Barney B.M."/>
        </authorList>
    </citation>
    <scope>NUCLEOTIDE SEQUENCE [LARGE SCALE GENOMIC DNA]</scope>
    <source>
        <strain evidence="2 3">SAG 241.80</strain>
    </source>
</reference>
<proteinExistence type="predicted"/>
<evidence type="ECO:0000313" key="2">
    <source>
        <dbReference type="EMBL" id="PSC68476.1"/>
    </source>
</evidence>
<accession>A0A2P6V321</accession>
<sequence length="311" mass="32961">MAACVQRPAAAARHQCSRVAPPRRAAAVPRCAAQGQQRSSSGSGSQAAPAPAPAPAPLSQQASLAAAACALAALLSTQPAVAEEIVPVYFGNGCFWGRQFDYVSAEQRLGRSGADLSAVVGYAGGRAAPPPEAGGRVCYYSGKPGTVYEDLGHAETVQVELRGGEGEQAAQFRRFAEIYFQQFRKTPFGMLRLDPQDAGAGYRNVIGVPGGVGSPYFKILQEANVNDMRLLPGKGNIYDASGKPTEGDEFNTVWVVDSNELGFYQAEAYHQFHNGIGEKFPASYTRDLKKVMVETGKVAPTGCPEYGFLGF</sequence>
<dbReference type="OrthoDB" id="443672at2759"/>
<name>A0A2P6V321_9CHLO</name>
<dbReference type="GO" id="GO:0008113">
    <property type="term" value="F:peptide-methionine (S)-S-oxide reductase activity"/>
    <property type="evidence" value="ECO:0007669"/>
    <property type="project" value="InterPro"/>
</dbReference>
<evidence type="ECO:0000313" key="3">
    <source>
        <dbReference type="Proteomes" id="UP000239649"/>
    </source>
</evidence>